<evidence type="ECO:0000259" key="1">
    <source>
        <dbReference type="Pfam" id="PF13643"/>
    </source>
</evidence>
<reference evidence="2 3" key="1">
    <citation type="submission" date="2023-11" db="EMBL/GenBank/DDBJ databases">
        <title>Analysis of the Genomes of Mucilaginibacter gossypii cycad 4 and M. sabulilitoris SNA2: microbes with the potential for plant growth promotion.</title>
        <authorList>
            <person name="Hirsch A.M."/>
            <person name="Humm E."/>
            <person name="Rubbi M."/>
            <person name="Del Vecchio G."/>
            <person name="Ha S.M."/>
            <person name="Pellegrini M."/>
            <person name="Gunsalus R.P."/>
        </authorList>
    </citation>
    <scope>NUCLEOTIDE SEQUENCE [LARGE SCALE GENOMIC DNA]</scope>
    <source>
        <strain evidence="2 3">SNA2</strain>
    </source>
</reference>
<dbReference type="RefSeq" id="WP_321565325.1">
    <property type="nucleotide sequence ID" value="NZ_CP139558.1"/>
</dbReference>
<dbReference type="Proteomes" id="UP001324380">
    <property type="component" value="Chromosome"/>
</dbReference>
<sequence>MNKKTWTDWQVNKPCPNCHIGHLISVDNKFVQSETRESAMLTNDEPSYPYTDYVFTEHLKCDQCSEIVMAMGFKFEDNYPNPDGDHNMSINYSAFIPAPHIIEIPKSCPDAVKKILIQSFGLYWMDENSCANKIRVSIEALMDALKVRKTKITRRGRENVMLHNRILEYKLRNPDVSQYLLAIKWIGNSGSHLSDVSKEHILDAYKLLEYALELIYNDKKKDLTKMSKAINKRRKPI</sequence>
<feature type="domain" description="DUF4145" evidence="1">
    <location>
        <begin position="124"/>
        <end position="209"/>
    </location>
</feature>
<evidence type="ECO:0000313" key="2">
    <source>
        <dbReference type="EMBL" id="WPU96224.1"/>
    </source>
</evidence>
<evidence type="ECO:0000313" key="3">
    <source>
        <dbReference type="Proteomes" id="UP001324380"/>
    </source>
</evidence>
<name>A0ABZ0TSY5_9SPHI</name>
<dbReference type="EMBL" id="CP139558">
    <property type="protein sequence ID" value="WPU96224.1"/>
    <property type="molecule type" value="Genomic_DNA"/>
</dbReference>
<dbReference type="InterPro" id="IPR025285">
    <property type="entry name" value="DUF4145"/>
</dbReference>
<dbReference type="Pfam" id="PF13643">
    <property type="entry name" value="DUF4145"/>
    <property type="match status" value="1"/>
</dbReference>
<proteinExistence type="predicted"/>
<protein>
    <submittedName>
        <fullName evidence="2">DUF4145 domain-containing protein</fullName>
    </submittedName>
</protein>
<gene>
    <name evidence="2" type="ORF">SNE25_11915</name>
</gene>
<organism evidence="2 3">
    <name type="scientific">Mucilaginibacter sabulilitoris</name>
    <dbReference type="NCBI Taxonomy" id="1173583"/>
    <lineage>
        <taxon>Bacteria</taxon>
        <taxon>Pseudomonadati</taxon>
        <taxon>Bacteroidota</taxon>
        <taxon>Sphingobacteriia</taxon>
        <taxon>Sphingobacteriales</taxon>
        <taxon>Sphingobacteriaceae</taxon>
        <taxon>Mucilaginibacter</taxon>
    </lineage>
</organism>
<keyword evidence="3" id="KW-1185">Reference proteome</keyword>
<accession>A0ABZ0TSY5</accession>